<dbReference type="Proteomes" id="UP000039217">
    <property type="component" value="Unassembled WGS sequence"/>
</dbReference>
<evidence type="ECO:0000313" key="4">
    <source>
        <dbReference type="EMBL" id="COY60375.1"/>
    </source>
</evidence>
<dbReference type="EMBL" id="CSAD01000694">
    <property type="protein sequence ID" value="COW31099.1"/>
    <property type="molecule type" value="Genomic_DNA"/>
</dbReference>
<feature type="region of interest" description="Disordered" evidence="1">
    <location>
        <begin position="46"/>
        <end position="65"/>
    </location>
</feature>
<reference evidence="4" key="1">
    <citation type="submission" date="2015-03" db="EMBL/GenBank/DDBJ databases">
        <authorList>
            <consortium name="Pathogen Informatics"/>
            <person name="Murphy D."/>
        </authorList>
    </citation>
    <scope>NUCLEOTIDE SEQUENCE</scope>
    <source>
        <strain evidence="4">N09902308</strain>
    </source>
</reference>
<dbReference type="AlphaFoldDB" id="A0A655EEB1"/>
<evidence type="ECO:0000313" key="6">
    <source>
        <dbReference type="Proteomes" id="UP000039217"/>
    </source>
</evidence>
<gene>
    <name evidence="2" type="ORF">ERS007661_03153</name>
    <name evidence="3" type="ORF">ERS007679_03616</name>
    <name evidence="4" type="ORF">ERS007739_02864</name>
</gene>
<dbReference type="EMBL" id="CSBK01001379">
    <property type="protein sequence ID" value="COY60375.1"/>
    <property type="molecule type" value="Genomic_DNA"/>
</dbReference>
<accession>A0A655EEB1</accession>
<sequence length="65" mass="7037">MTPMVASRGIQSLRCSSVPKLSIIHAHMLWMDKNAAVTGSAIANCSKMRTPSSRRSPLPPTSSRQ</sequence>
<evidence type="ECO:0000313" key="3">
    <source>
        <dbReference type="EMBL" id="COW31099.1"/>
    </source>
</evidence>
<dbReference type="Proteomes" id="UP000039021">
    <property type="component" value="Unassembled WGS sequence"/>
</dbReference>
<organism evidence="4 5">
    <name type="scientific">Mycobacterium tuberculosis</name>
    <dbReference type="NCBI Taxonomy" id="1773"/>
    <lineage>
        <taxon>Bacteria</taxon>
        <taxon>Bacillati</taxon>
        <taxon>Actinomycetota</taxon>
        <taxon>Actinomycetes</taxon>
        <taxon>Mycobacteriales</taxon>
        <taxon>Mycobacteriaceae</taxon>
        <taxon>Mycobacterium</taxon>
        <taxon>Mycobacterium tuberculosis complex</taxon>
    </lineage>
</organism>
<dbReference type="Proteomes" id="UP000045842">
    <property type="component" value="Unassembled WGS sequence"/>
</dbReference>
<reference evidence="5 6" key="2">
    <citation type="submission" date="2015-03" db="EMBL/GenBank/DDBJ databases">
        <authorList>
            <consortium name="Pathogen Informatics"/>
        </authorList>
    </citation>
    <scope>NUCLEOTIDE SEQUENCE [LARGE SCALE GENOMIC DNA]</scope>
    <source>
        <strain evidence="2 6">D00501624</strain>
        <strain evidence="3 7">G09801536</strain>
        <strain evidence="5">N09902308</strain>
    </source>
</reference>
<proteinExistence type="predicted"/>
<dbReference type="EMBL" id="CQQC01001310">
    <property type="protein sequence ID" value="CNV83427.1"/>
    <property type="molecule type" value="Genomic_DNA"/>
</dbReference>
<protein>
    <submittedName>
        <fullName evidence="4">Uncharacterized protein</fullName>
    </submittedName>
</protein>
<evidence type="ECO:0000256" key="1">
    <source>
        <dbReference type="SAM" id="MobiDB-lite"/>
    </source>
</evidence>
<evidence type="ECO:0000313" key="5">
    <source>
        <dbReference type="Proteomes" id="UP000039021"/>
    </source>
</evidence>
<feature type="compositionally biased region" description="Low complexity" evidence="1">
    <location>
        <begin position="49"/>
        <end position="65"/>
    </location>
</feature>
<evidence type="ECO:0000313" key="7">
    <source>
        <dbReference type="Proteomes" id="UP000045842"/>
    </source>
</evidence>
<name>A0A655EEB1_MYCTX</name>
<evidence type="ECO:0000313" key="2">
    <source>
        <dbReference type="EMBL" id="CNV83427.1"/>
    </source>
</evidence>